<keyword evidence="4" id="KW-1185">Reference proteome</keyword>
<dbReference type="GO" id="GO:0016757">
    <property type="term" value="F:glycosyltransferase activity"/>
    <property type="evidence" value="ECO:0007669"/>
    <property type="project" value="InterPro"/>
</dbReference>
<dbReference type="Pfam" id="PF13439">
    <property type="entry name" value="Glyco_transf_4"/>
    <property type="match status" value="1"/>
</dbReference>
<dbReference type="RefSeq" id="WP_073209563.1">
    <property type="nucleotide sequence ID" value="NZ_FRCL01000009.1"/>
</dbReference>
<evidence type="ECO:0000259" key="1">
    <source>
        <dbReference type="Pfam" id="PF00534"/>
    </source>
</evidence>
<dbReference type="PANTHER" id="PTHR45947:SF3">
    <property type="entry name" value="SULFOQUINOVOSYL TRANSFERASE SQD2"/>
    <property type="match status" value="1"/>
</dbReference>
<reference evidence="4" key="1">
    <citation type="submission" date="2016-11" db="EMBL/GenBank/DDBJ databases">
        <authorList>
            <person name="Varghese N."/>
            <person name="Submissions S."/>
        </authorList>
    </citation>
    <scope>NUCLEOTIDE SEQUENCE [LARGE SCALE GENOMIC DNA]</scope>
    <source>
        <strain evidence="4">CGMCC 1.2749</strain>
    </source>
</reference>
<proteinExistence type="predicted"/>
<feature type="domain" description="Glycosyl transferase family 1" evidence="1">
    <location>
        <begin position="219"/>
        <end position="367"/>
    </location>
</feature>
<accession>A0A1M7MR86</accession>
<name>A0A1M7MR86_9FLAO</name>
<evidence type="ECO:0000313" key="4">
    <source>
        <dbReference type="Proteomes" id="UP000184092"/>
    </source>
</evidence>
<dbReference type="OrthoDB" id="1522162at2"/>
<dbReference type="AlphaFoldDB" id="A0A1M7MR86"/>
<dbReference type="EMBL" id="FRCL01000009">
    <property type="protein sequence ID" value="SHM93462.1"/>
    <property type="molecule type" value="Genomic_DNA"/>
</dbReference>
<feature type="domain" description="Glycosyltransferase subfamily 4-like N-terminal" evidence="2">
    <location>
        <begin position="102"/>
        <end position="205"/>
    </location>
</feature>
<dbReference type="InterPro" id="IPR050194">
    <property type="entry name" value="Glycosyltransferase_grp1"/>
</dbReference>
<dbReference type="InterPro" id="IPR028098">
    <property type="entry name" value="Glyco_trans_4-like_N"/>
</dbReference>
<dbReference type="STRING" id="178356.SAMN05216269_10913"/>
<dbReference type="Proteomes" id="UP000184092">
    <property type="component" value="Unassembled WGS sequence"/>
</dbReference>
<gene>
    <name evidence="3" type="ORF">SAMN05216269_10913</name>
</gene>
<dbReference type="SUPFAM" id="SSF53756">
    <property type="entry name" value="UDP-Glycosyltransferase/glycogen phosphorylase"/>
    <property type="match status" value="1"/>
</dbReference>
<organism evidence="3 4">
    <name type="scientific">Flavobacterium xinjiangense</name>
    <dbReference type="NCBI Taxonomy" id="178356"/>
    <lineage>
        <taxon>Bacteria</taxon>
        <taxon>Pseudomonadati</taxon>
        <taxon>Bacteroidota</taxon>
        <taxon>Flavobacteriia</taxon>
        <taxon>Flavobacteriales</taxon>
        <taxon>Flavobacteriaceae</taxon>
        <taxon>Flavobacterium</taxon>
    </lineage>
</organism>
<protein>
    <submittedName>
        <fullName evidence="3">Glycosyltransferase involved in cell wall bisynthesis</fullName>
    </submittedName>
</protein>
<evidence type="ECO:0000313" key="3">
    <source>
        <dbReference type="EMBL" id="SHM93462.1"/>
    </source>
</evidence>
<dbReference type="InterPro" id="IPR001296">
    <property type="entry name" value="Glyco_trans_1"/>
</dbReference>
<sequence>MDNKLNPKIIVLPSFYPMDFHYTRGGFFEEQTRLIKKSGADVTVIFNEDRSMKSFSLRKFKDIHFQKQFKIEENLPVLRRLNWNIVPTKFDFGCKFWVKNSINLVESYIKEYGKPDLFHVHCVFNAGRVAKYLKEKYNIPYIITEHSTFFALSNISIAQKKKAYDIYNNAEQVVVVSQPFRKLLAEKTGFNINRIDVIPNFIDTDYFDPNFTSTLNGLENSKIIFTVCHHSYKKRLDRLLEAFKIVAEQFPEWKLIIGGNGDETNILKGKTKELNLQEKVSFVGFLTKEQVKDYMKKANIFVLPSDVETFGVVVIEAMAMGLPVVATASGGPEDIVTKETGIIVERNSESLAKGIIEVIFNYGFYNKVKIRSYVVNNFSGQTVASKYIKLYYKATSAQ</sequence>
<evidence type="ECO:0000259" key="2">
    <source>
        <dbReference type="Pfam" id="PF13439"/>
    </source>
</evidence>
<dbReference type="Pfam" id="PF00534">
    <property type="entry name" value="Glycos_transf_1"/>
    <property type="match status" value="1"/>
</dbReference>
<dbReference type="Gene3D" id="3.40.50.2000">
    <property type="entry name" value="Glycogen Phosphorylase B"/>
    <property type="match status" value="2"/>
</dbReference>
<dbReference type="PANTHER" id="PTHR45947">
    <property type="entry name" value="SULFOQUINOVOSYL TRANSFERASE SQD2"/>
    <property type="match status" value="1"/>
</dbReference>
<keyword evidence="3" id="KW-0808">Transferase</keyword>